<accession>A0AAV1M0Q4</accession>
<evidence type="ECO:0000313" key="2">
    <source>
        <dbReference type="EMBL" id="CAK1601273.1"/>
    </source>
</evidence>
<dbReference type="EMBL" id="CAVLGL010000126">
    <property type="protein sequence ID" value="CAK1601273.1"/>
    <property type="molecule type" value="Genomic_DNA"/>
</dbReference>
<gene>
    <name evidence="2" type="ORF">PARMNEM_LOCUS19933</name>
</gene>
<sequence>MQQPKAVMVEELGKSHDPDIHLPPVSHAADQIQEGTNHVQEGTSYSLHTHHSEEFIYSSSSWQDFTESIEMDSILHSNENNVKKTKKKISNRKKKSLKDNNFDDTKENSKPKMKERQINKNKLRTHLKNSGKQYTSILGKDIAEKKMKSNTCALENCHNECYNISSDKRKAIFKHYWSLNNK</sequence>
<dbReference type="AlphaFoldDB" id="A0AAV1M0Q4"/>
<proteinExistence type="predicted"/>
<evidence type="ECO:0000313" key="3">
    <source>
        <dbReference type="Proteomes" id="UP001314205"/>
    </source>
</evidence>
<name>A0AAV1M0Q4_9NEOP</name>
<evidence type="ECO:0000256" key="1">
    <source>
        <dbReference type="SAM" id="MobiDB-lite"/>
    </source>
</evidence>
<feature type="compositionally biased region" description="Basic residues" evidence="1">
    <location>
        <begin position="83"/>
        <end position="96"/>
    </location>
</feature>
<dbReference type="Proteomes" id="UP001314205">
    <property type="component" value="Unassembled WGS sequence"/>
</dbReference>
<feature type="compositionally biased region" description="Basic and acidic residues" evidence="1">
    <location>
        <begin position="97"/>
        <end position="116"/>
    </location>
</feature>
<feature type="region of interest" description="Disordered" evidence="1">
    <location>
        <begin position="79"/>
        <end position="116"/>
    </location>
</feature>
<comment type="caution">
    <text evidence="2">The sequence shown here is derived from an EMBL/GenBank/DDBJ whole genome shotgun (WGS) entry which is preliminary data.</text>
</comment>
<protein>
    <submittedName>
        <fullName evidence="2">Uncharacterized protein</fullName>
    </submittedName>
</protein>
<reference evidence="2 3" key="1">
    <citation type="submission" date="2023-11" db="EMBL/GenBank/DDBJ databases">
        <authorList>
            <person name="Hedman E."/>
            <person name="Englund M."/>
            <person name="Stromberg M."/>
            <person name="Nyberg Akerstrom W."/>
            <person name="Nylinder S."/>
            <person name="Jareborg N."/>
            <person name="Kallberg Y."/>
            <person name="Kronander E."/>
        </authorList>
    </citation>
    <scope>NUCLEOTIDE SEQUENCE [LARGE SCALE GENOMIC DNA]</scope>
</reference>
<keyword evidence="3" id="KW-1185">Reference proteome</keyword>
<organism evidence="2 3">
    <name type="scientific">Parnassius mnemosyne</name>
    <name type="common">clouded apollo</name>
    <dbReference type="NCBI Taxonomy" id="213953"/>
    <lineage>
        <taxon>Eukaryota</taxon>
        <taxon>Metazoa</taxon>
        <taxon>Ecdysozoa</taxon>
        <taxon>Arthropoda</taxon>
        <taxon>Hexapoda</taxon>
        <taxon>Insecta</taxon>
        <taxon>Pterygota</taxon>
        <taxon>Neoptera</taxon>
        <taxon>Endopterygota</taxon>
        <taxon>Lepidoptera</taxon>
        <taxon>Glossata</taxon>
        <taxon>Ditrysia</taxon>
        <taxon>Papilionoidea</taxon>
        <taxon>Papilionidae</taxon>
        <taxon>Parnassiinae</taxon>
        <taxon>Parnassini</taxon>
        <taxon>Parnassius</taxon>
        <taxon>Driopa</taxon>
    </lineage>
</organism>